<dbReference type="Pfam" id="PF07980">
    <property type="entry name" value="SusD_RagB"/>
    <property type="match status" value="1"/>
</dbReference>
<keyword evidence="4" id="KW-0472">Membrane</keyword>
<dbReference type="InterPro" id="IPR033985">
    <property type="entry name" value="SusD-like_N"/>
</dbReference>
<evidence type="ECO:0000256" key="6">
    <source>
        <dbReference type="SAM" id="SignalP"/>
    </source>
</evidence>
<evidence type="ECO:0000256" key="3">
    <source>
        <dbReference type="ARBA" id="ARBA00022729"/>
    </source>
</evidence>
<dbReference type="PROSITE" id="PS51257">
    <property type="entry name" value="PROKAR_LIPOPROTEIN"/>
    <property type="match status" value="1"/>
</dbReference>
<dbReference type="Gene3D" id="1.25.40.900">
    <property type="match status" value="1"/>
</dbReference>
<evidence type="ECO:0000259" key="7">
    <source>
        <dbReference type="Pfam" id="PF07980"/>
    </source>
</evidence>
<dbReference type="GO" id="GO:0009279">
    <property type="term" value="C:cell outer membrane"/>
    <property type="evidence" value="ECO:0007669"/>
    <property type="project" value="UniProtKB-SubCell"/>
</dbReference>
<dbReference type="InterPro" id="IPR011990">
    <property type="entry name" value="TPR-like_helical_dom_sf"/>
</dbReference>
<proteinExistence type="inferred from homology"/>
<dbReference type="RefSeq" id="WP_177318752.1">
    <property type="nucleotide sequence ID" value="NZ_CBHWAX010000183.1"/>
</dbReference>
<evidence type="ECO:0000256" key="1">
    <source>
        <dbReference type="ARBA" id="ARBA00004442"/>
    </source>
</evidence>
<dbReference type="EMBL" id="FPIZ01000038">
    <property type="protein sequence ID" value="SFW88992.1"/>
    <property type="molecule type" value="Genomic_DNA"/>
</dbReference>
<feature type="signal peptide" evidence="6">
    <location>
        <begin position="1"/>
        <end position="20"/>
    </location>
</feature>
<dbReference type="InterPro" id="IPR012944">
    <property type="entry name" value="SusD_RagB_dom"/>
</dbReference>
<dbReference type="Gene3D" id="1.25.40.390">
    <property type="match status" value="1"/>
</dbReference>
<comment type="subcellular location">
    <subcellularLocation>
        <location evidence="1">Cell outer membrane</location>
    </subcellularLocation>
</comment>
<feature type="domain" description="RagB/SusD" evidence="7">
    <location>
        <begin position="327"/>
        <end position="474"/>
    </location>
</feature>
<gene>
    <name evidence="9" type="ORF">SAMN05661012_06353</name>
    <name evidence="10" type="ORF">SR876_11575</name>
</gene>
<reference evidence="9 11" key="1">
    <citation type="submission" date="2016-11" db="EMBL/GenBank/DDBJ databases">
        <authorList>
            <person name="Jaros S."/>
            <person name="Januszkiewicz K."/>
            <person name="Wedrychowicz H."/>
        </authorList>
    </citation>
    <scope>NUCLEOTIDE SEQUENCE [LARGE SCALE GENOMIC DNA]</scope>
    <source>
        <strain evidence="9 11">DSM 784</strain>
    </source>
</reference>
<sequence length="474" mass="51976">MKIFKFKFAIQLIAVSALFASCSKDFIEKLPEDAVSSSTAITDKSSMQSALNGAYAELRALGIYGADLPIMGDLLADNSFVQTGNTGRFLTTYQYTFINDDGYYSAIWNNSYTTILRANNIINATASGDQTAIDALKAEAHAIRGLVYFNLVNIYARNYDDTTGYGVPIVLEDNPANKPGRSTIGQVYNQIISDFQTSLSSVREYSSSITISKYAVEALLAKAYFYSRQYDKALSAAKDVIDNSGFTLAGTPAAYASFWANAAAKSDQVEVLFEVDADATDNNGASDLGRMYVNGYNDIYCDSTFYRTYSATDVRRTLLLDGATKVGKATHVVNKYPNGANTDRDNIKVIRLAEVYLIAAESAARLEQTSVALTYLNTLAQTRDNSLAAYALSGQTLIDTIIEERRKELAFEGNRFSDLNRLGLTITRRVNQGGLSISSNYLSVPYADYRRIGPIPYTEIKANSTLATQQNPSY</sequence>
<organism evidence="9 11">
    <name type="scientific">Chitinophaga sancti</name>
    <dbReference type="NCBI Taxonomy" id="1004"/>
    <lineage>
        <taxon>Bacteria</taxon>
        <taxon>Pseudomonadati</taxon>
        <taxon>Bacteroidota</taxon>
        <taxon>Chitinophagia</taxon>
        <taxon>Chitinophagales</taxon>
        <taxon>Chitinophagaceae</taxon>
        <taxon>Chitinophaga</taxon>
    </lineage>
</organism>
<dbReference type="CDD" id="cd08977">
    <property type="entry name" value="SusD"/>
    <property type="match status" value="1"/>
</dbReference>
<evidence type="ECO:0000313" key="10">
    <source>
        <dbReference type="EMBL" id="WQG92145.1"/>
    </source>
</evidence>
<reference evidence="10 12" key="2">
    <citation type="submission" date="2023-11" db="EMBL/GenBank/DDBJ databases">
        <title>MicrobeMod: A computational toolkit for identifying prokaryotic methylation and restriction-modification with nanopore sequencing.</title>
        <authorList>
            <person name="Crits-Christoph A."/>
            <person name="Kang S.C."/>
            <person name="Lee H."/>
            <person name="Ostrov N."/>
        </authorList>
    </citation>
    <scope>NUCLEOTIDE SEQUENCE [LARGE SCALE GENOMIC DNA]</scope>
    <source>
        <strain evidence="10 12">ATCC 23090</strain>
    </source>
</reference>
<evidence type="ECO:0000256" key="2">
    <source>
        <dbReference type="ARBA" id="ARBA00006275"/>
    </source>
</evidence>
<dbReference type="SUPFAM" id="SSF48452">
    <property type="entry name" value="TPR-like"/>
    <property type="match status" value="1"/>
</dbReference>
<dbReference type="AlphaFoldDB" id="A0A1K1SX73"/>
<evidence type="ECO:0000313" key="12">
    <source>
        <dbReference type="Proteomes" id="UP001326715"/>
    </source>
</evidence>
<feature type="domain" description="SusD-like N-terminal" evidence="8">
    <location>
        <begin position="25"/>
        <end position="224"/>
    </location>
</feature>
<dbReference type="Gene3D" id="2.20.20.130">
    <property type="match status" value="1"/>
</dbReference>
<evidence type="ECO:0000256" key="5">
    <source>
        <dbReference type="ARBA" id="ARBA00023237"/>
    </source>
</evidence>
<dbReference type="STRING" id="1004.SAMN05661012_06353"/>
<evidence type="ECO:0000313" key="11">
    <source>
        <dbReference type="Proteomes" id="UP000183788"/>
    </source>
</evidence>
<dbReference type="Proteomes" id="UP000183788">
    <property type="component" value="Unassembled WGS sequence"/>
</dbReference>
<dbReference type="Pfam" id="PF14322">
    <property type="entry name" value="SusD-like_3"/>
    <property type="match status" value="1"/>
</dbReference>
<evidence type="ECO:0000256" key="4">
    <source>
        <dbReference type="ARBA" id="ARBA00023136"/>
    </source>
</evidence>
<keyword evidence="3 6" id="KW-0732">Signal</keyword>
<name>A0A1K1SX73_9BACT</name>
<keyword evidence="5" id="KW-0998">Cell outer membrane</keyword>
<protein>
    <submittedName>
        <fullName evidence="10">RagB/SusD family nutrient uptake outer membrane protein</fullName>
    </submittedName>
    <submittedName>
        <fullName evidence="9">SusD family protein</fullName>
    </submittedName>
</protein>
<evidence type="ECO:0000313" key="9">
    <source>
        <dbReference type="EMBL" id="SFW88992.1"/>
    </source>
</evidence>
<keyword evidence="12" id="KW-1185">Reference proteome</keyword>
<accession>A0A1K1SX73</accession>
<dbReference type="EMBL" id="CP140154">
    <property type="protein sequence ID" value="WQG92145.1"/>
    <property type="molecule type" value="Genomic_DNA"/>
</dbReference>
<comment type="similarity">
    <text evidence="2">Belongs to the SusD family.</text>
</comment>
<feature type="chain" id="PRO_5013086103" evidence="6">
    <location>
        <begin position="21"/>
        <end position="474"/>
    </location>
</feature>
<evidence type="ECO:0000259" key="8">
    <source>
        <dbReference type="Pfam" id="PF14322"/>
    </source>
</evidence>
<dbReference type="Proteomes" id="UP001326715">
    <property type="component" value="Chromosome"/>
</dbReference>